<dbReference type="Gene3D" id="1.10.10.10">
    <property type="entry name" value="Winged helix-like DNA-binding domain superfamily/Winged helix DNA-binding domain"/>
    <property type="match status" value="1"/>
</dbReference>
<dbReference type="EMBL" id="CACRUO010000056">
    <property type="protein sequence ID" value="VYU44116.1"/>
    <property type="molecule type" value="Genomic_DNA"/>
</dbReference>
<dbReference type="SUPFAM" id="SSF64288">
    <property type="entry name" value="Chorismate lyase-like"/>
    <property type="match status" value="1"/>
</dbReference>
<dbReference type="GO" id="GO:0003677">
    <property type="term" value="F:DNA binding"/>
    <property type="evidence" value="ECO:0007669"/>
    <property type="project" value="UniProtKB-KW"/>
</dbReference>
<sequence length="237" mass="27664">MNNSKAPLYFQVYEDIKTRIVNGEYEEGTKLPSERKLCDLYDVSRITIRESLDRLEQEQMIRREHGKGSIVLGNHYTQVLNSLYSFKDEIEKNGKQASTKVISMERIDATPFLQEKMGLKSFHSVYRLIRLRLANDQPMIYEITYLPVRLCEGLDKFDFNHHSLYETLDQYYDIQIDNAYESLSAIKLNKSIADLLNESINASCMFIERVSYVKGEIIEYTQSYAGGNNYKYTVQLL</sequence>
<dbReference type="GO" id="GO:0045892">
    <property type="term" value="P:negative regulation of DNA-templated transcription"/>
    <property type="evidence" value="ECO:0007669"/>
    <property type="project" value="TreeGrafter"/>
</dbReference>
<dbReference type="PROSITE" id="PS50949">
    <property type="entry name" value="HTH_GNTR"/>
    <property type="match status" value="1"/>
</dbReference>
<dbReference type="SMART" id="SM00866">
    <property type="entry name" value="UTRA"/>
    <property type="match status" value="1"/>
</dbReference>
<keyword evidence="3" id="KW-0804">Transcription</keyword>
<dbReference type="Pfam" id="PF07702">
    <property type="entry name" value="UTRA"/>
    <property type="match status" value="1"/>
</dbReference>
<dbReference type="InterPro" id="IPR028978">
    <property type="entry name" value="Chorismate_lyase_/UTRA_dom_sf"/>
</dbReference>
<dbReference type="InterPro" id="IPR050679">
    <property type="entry name" value="Bact_HTH_transcr_reg"/>
</dbReference>
<dbReference type="Pfam" id="PF00392">
    <property type="entry name" value="GntR"/>
    <property type="match status" value="1"/>
</dbReference>
<accession>A0A6N3ER55</accession>
<evidence type="ECO:0000259" key="4">
    <source>
        <dbReference type="PROSITE" id="PS50949"/>
    </source>
</evidence>
<dbReference type="InterPro" id="IPR036390">
    <property type="entry name" value="WH_DNA-bd_sf"/>
</dbReference>
<dbReference type="SUPFAM" id="SSF46785">
    <property type="entry name" value="Winged helix' DNA-binding domain"/>
    <property type="match status" value="1"/>
</dbReference>
<keyword evidence="1" id="KW-0805">Transcription regulation</keyword>
<proteinExistence type="predicted"/>
<dbReference type="PRINTS" id="PR00035">
    <property type="entry name" value="HTHGNTR"/>
</dbReference>
<dbReference type="InterPro" id="IPR000524">
    <property type="entry name" value="Tscrpt_reg_HTH_GntR"/>
</dbReference>
<name>A0A6N3ER55_STASI</name>
<reference evidence="5" key="1">
    <citation type="submission" date="2019-11" db="EMBL/GenBank/DDBJ databases">
        <authorList>
            <person name="Feng L."/>
        </authorList>
    </citation>
    <scope>NUCLEOTIDE SEQUENCE</scope>
    <source>
        <strain evidence="5">SsimulansLFYP27</strain>
    </source>
</reference>
<dbReference type="FunFam" id="1.10.10.10:FF:000079">
    <property type="entry name" value="GntR family transcriptional regulator"/>
    <property type="match status" value="1"/>
</dbReference>
<dbReference type="AlphaFoldDB" id="A0A6N3ER55"/>
<dbReference type="PANTHER" id="PTHR44846">
    <property type="entry name" value="MANNOSYL-D-GLYCERATE TRANSPORT/METABOLISM SYSTEM REPRESSOR MNGR-RELATED"/>
    <property type="match status" value="1"/>
</dbReference>
<dbReference type="InterPro" id="IPR011663">
    <property type="entry name" value="UTRA"/>
</dbReference>
<dbReference type="InterPro" id="IPR036388">
    <property type="entry name" value="WH-like_DNA-bd_sf"/>
</dbReference>
<protein>
    <submittedName>
        <fullName evidence="5">HTH-type transcriptional repressor YvoA</fullName>
    </submittedName>
</protein>
<keyword evidence="2" id="KW-0238">DNA-binding</keyword>
<dbReference type="RefSeq" id="WP_002480162.1">
    <property type="nucleotide sequence ID" value="NZ_CACRUO010000056.1"/>
</dbReference>
<dbReference type="PANTHER" id="PTHR44846:SF1">
    <property type="entry name" value="MANNOSYL-D-GLYCERATE TRANSPORT_METABOLISM SYSTEM REPRESSOR MNGR-RELATED"/>
    <property type="match status" value="1"/>
</dbReference>
<organism evidence="5">
    <name type="scientific">Staphylococcus simulans</name>
    <dbReference type="NCBI Taxonomy" id="1286"/>
    <lineage>
        <taxon>Bacteria</taxon>
        <taxon>Bacillati</taxon>
        <taxon>Bacillota</taxon>
        <taxon>Bacilli</taxon>
        <taxon>Bacillales</taxon>
        <taxon>Staphylococcaceae</taxon>
        <taxon>Staphylococcus</taxon>
    </lineage>
</organism>
<dbReference type="CDD" id="cd07377">
    <property type="entry name" value="WHTH_GntR"/>
    <property type="match status" value="1"/>
</dbReference>
<evidence type="ECO:0000256" key="1">
    <source>
        <dbReference type="ARBA" id="ARBA00023015"/>
    </source>
</evidence>
<evidence type="ECO:0000313" key="5">
    <source>
        <dbReference type="EMBL" id="VYU44116.1"/>
    </source>
</evidence>
<dbReference type="Gene3D" id="3.40.1410.10">
    <property type="entry name" value="Chorismate lyase-like"/>
    <property type="match status" value="1"/>
</dbReference>
<evidence type="ECO:0000256" key="2">
    <source>
        <dbReference type="ARBA" id="ARBA00023125"/>
    </source>
</evidence>
<dbReference type="SMART" id="SM00345">
    <property type="entry name" value="HTH_GNTR"/>
    <property type="match status" value="1"/>
</dbReference>
<evidence type="ECO:0000256" key="3">
    <source>
        <dbReference type="ARBA" id="ARBA00023163"/>
    </source>
</evidence>
<dbReference type="GO" id="GO:0003700">
    <property type="term" value="F:DNA-binding transcription factor activity"/>
    <property type="evidence" value="ECO:0007669"/>
    <property type="project" value="InterPro"/>
</dbReference>
<gene>
    <name evidence="5" type="primary">yvoA</name>
    <name evidence="5" type="ORF">SSLFYP27_00251</name>
</gene>
<feature type="domain" description="HTH gntR-type" evidence="4">
    <location>
        <begin position="6"/>
        <end position="74"/>
    </location>
</feature>